<evidence type="ECO:0000313" key="8">
    <source>
        <dbReference type="Proteomes" id="UP000078046"/>
    </source>
</evidence>
<dbReference type="GO" id="GO:0000981">
    <property type="term" value="F:DNA-binding transcription factor activity, RNA polymerase II-specific"/>
    <property type="evidence" value="ECO:0007669"/>
    <property type="project" value="TreeGrafter"/>
</dbReference>
<evidence type="ECO:0000259" key="6">
    <source>
        <dbReference type="SMART" id="SM01372"/>
    </source>
</evidence>
<keyword evidence="3 5" id="KW-0238">DNA-binding</keyword>
<dbReference type="AlphaFoldDB" id="A0A177B4P0"/>
<dbReference type="SMART" id="SM01372">
    <property type="entry name" value="E2F_TDP"/>
    <property type="match status" value="1"/>
</dbReference>
<dbReference type="GO" id="GO:0000978">
    <property type="term" value="F:RNA polymerase II cis-regulatory region sequence-specific DNA binding"/>
    <property type="evidence" value="ECO:0007669"/>
    <property type="project" value="InterPro"/>
</dbReference>
<dbReference type="PANTHER" id="PTHR12081">
    <property type="entry name" value="TRANSCRIPTION FACTOR E2F"/>
    <property type="match status" value="1"/>
</dbReference>
<name>A0A177B4P0_9BILA</name>
<dbReference type="Pfam" id="PF02319">
    <property type="entry name" value="WHD_E2F_TDP"/>
    <property type="match status" value="1"/>
</dbReference>
<dbReference type="SUPFAM" id="SSF46785">
    <property type="entry name" value="Winged helix' DNA-binding domain"/>
    <property type="match status" value="1"/>
</dbReference>
<dbReference type="Gene3D" id="6.10.250.540">
    <property type="match status" value="1"/>
</dbReference>
<dbReference type="InterPro" id="IPR036390">
    <property type="entry name" value="WH_DNA-bd_sf"/>
</dbReference>
<dbReference type="InterPro" id="IPR015633">
    <property type="entry name" value="E2F"/>
</dbReference>
<organism evidence="7 8">
    <name type="scientific">Intoshia linei</name>
    <dbReference type="NCBI Taxonomy" id="1819745"/>
    <lineage>
        <taxon>Eukaryota</taxon>
        <taxon>Metazoa</taxon>
        <taxon>Spiralia</taxon>
        <taxon>Lophotrochozoa</taxon>
        <taxon>Mesozoa</taxon>
        <taxon>Orthonectida</taxon>
        <taxon>Rhopaluridae</taxon>
        <taxon>Intoshia</taxon>
    </lineage>
</organism>
<sequence>MEERLQTPDIKNFSKIWAPDSNSDQYLKTKRALNMNLEDNADTDNMKDSVFSFILSDNHDKKYDTSLGLLTKRFIDLIRMDPNGIVNLTYAAKKLSVHKRRIYDITNVLEGIDLIKKIEKCNVQWIGQKSTEEENKAKSIDQIKLHADLAELECIETYLEHHIDSLESSLKRINESEDKKYPFHYFPIKALNFIIIKAPPETRMEVPNPIHDNIQMFLKSDTEIEGFICPDEDTHLEKVGDNFKINPHRLENMIPEENVYDKNAKAIDFVENQDIILNDNLLNQGIHFERDEWMFTTSQPQRENPTQQFEQLHPALLEQDYMFSLEDNVEGITDLYDDFPSSDLFNSNI</sequence>
<dbReference type="GO" id="GO:0046983">
    <property type="term" value="F:protein dimerization activity"/>
    <property type="evidence" value="ECO:0007669"/>
    <property type="project" value="InterPro"/>
</dbReference>
<dbReference type="OrthoDB" id="1743261at2759"/>
<evidence type="ECO:0000256" key="1">
    <source>
        <dbReference type="ARBA" id="ARBA00010940"/>
    </source>
</evidence>
<keyword evidence="8" id="KW-1185">Reference proteome</keyword>
<dbReference type="Pfam" id="PF16421">
    <property type="entry name" value="E2F_CC-MB"/>
    <property type="match status" value="1"/>
</dbReference>
<dbReference type="Gene3D" id="1.10.10.10">
    <property type="entry name" value="Winged helix-like DNA-binding domain superfamily/Winged helix DNA-binding domain"/>
    <property type="match status" value="1"/>
</dbReference>
<keyword evidence="4 5" id="KW-0804">Transcription</keyword>
<evidence type="ECO:0000256" key="3">
    <source>
        <dbReference type="ARBA" id="ARBA00023125"/>
    </source>
</evidence>
<evidence type="ECO:0000256" key="4">
    <source>
        <dbReference type="ARBA" id="ARBA00023163"/>
    </source>
</evidence>
<dbReference type="InterPro" id="IPR036388">
    <property type="entry name" value="WH-like_DNA-bd_sf"/>
</dbReference>
<protein>
    <recommendedName>
        <fullName evidence="6">E2F/DP family winged-helix DNA-binding domain-containing protein</fullName>
    </recommendedName>
</protein>
<comment type="subcellular location">
    <subcellularLocation>
        <location evidence="5">Nucleus</location>
    </subcellularLocation>
</comment>
<gene>
    <name evidence="7" type="ORF">A3Q56_03152</name>
</gene>
<dbReference type="SUPFAM" id="SSF144074">
    <property type="entry name" value="E2F-DP heterodimerization region"/>
    <property type="match status" value="1"/>
</dbReference>
<dbReference type="GO" id="GO:0090575">
    <property type="term" value="C:RNA polymerase II transcription regulator complex"/>
    <property type="evidence" value="ECO:0007669"/>
    <property type="project" value="TreeGrafter"/>
</dbReference>
<dbReference type="Proteomes" id="UP000078046">
    <property type="component" value="Unassembled WGS sequence"/>
</dbReference>
<feature type="domain" description="E2F/DP family winged-helix DNA-binding" evidence="6">
    <location>
        <begin position="62"/>
        <end position="127"/>
    </location>
</feature>
<comment type="similarity">
    <text evidence="1 5">Belongs to the E2F/DP family.</text>
</comment>
<proteinExistence type="inferred from homology"/>
<accession>A0A177B4P0</accession>
<reference evidence="7 8" key="1">
    <citation type="submission" date="2016-04" db="EMBL/GenBank/DDBJ databases">
        <title>The genome of Intoshia linei affirms orthonectids as highly simplified spiralians.</title>
        <authorList>
            <person name="Mikhailov K.V."/>
            <person name="Slusarev G.S."/>
            <person name="Nikitin M.A."/>
            <person name="Logacheva M.D."/>
            <person name="Penin A."/>
            <person name="Aleoshin V."/>
            <person name="Panchin Y.V."/>
        </authorList>
    </citation>
    <scope>NUCLEOTIDE SEQUENCE [LARGE SCALE GENOMIC DNA]</scope>
    <source>
        <strain evidence="7">Intl2013</strain>
        <tissue evidence="7">Whole animal</tissue>
    </source>
</reference>
<evidence type="ECO:0000313" key="7">
    <source>
        <dbReference type="EMBL" id="OAF69110.1"/>
    </source>
</evidence>
<evidence type="ECO:0000256" key="2">
    <source>
        <dbReference type="ARBA" id="ARBA00023015"/>
    </source>
</evidence>
<dbReference type="InterPro" id="IPR037241">
    <property type="entry name" value="E2F-DP_heterodim"/>
</dbReference>
<keyword evidence="2 5" id="KW-0805">Transcription regulation</keyword>
<dbReference type="InterPro" id="IPR003316">
    <property type="entry name" value="E2F_WHTH_DNA-bd_dom"/>
</dbReference>
<evidence type="ECO:0000256" key="5">
    <source>
        <dbReference type="RuleBase" id="RU003796"/>
    </source>
</evidence>
<comment type="caution">
    <text evidence="7">The sequence shown here is derived from an EMBL/GenBank/DDBJ whole genome shotgun (WGS) entry which is preliminary data.</text>
</comment>
<dbReference type="FunFam" id="1.10.10.10:FF:000008">
    <property type="entry name" value="E2F transcription factor 1"/>
    <property type="match status" value="1"/>
</dbReference>
<dbReference type="PANTHER" id="PTHR12081:SF107">
    <property type="entry name" value="E2E3"/>
    <property type="match status" value="1"/>
</dbReference>
<keyword evidence="5" id="KW-0539">Nucleus</keyword>
<dbReference type="InterPro" id="IPR032198">
    <property type="entry name" value="E2F_CC-MB"/>
</dbReference>
<dbReference type="EMBL" id="LWCA01000333">
    <property type="protein sequence ID" value="OAF69110.1"/>
    <property type="molecule type" value="Genomic_DNA"/>
</dbReference>